<evidence type="ECO:0000313" key="2">
    <source>
        <dbReference type="Proteomes" id="UP000037035"/>
    </source>
</evidence>
<reference evidence="1 2" key="1">
    <citation type="submission" date="2015-08" db="EMBL/GenBank/DDBJ databases">
        <title>Next Generation Sequencing and Analysis of the Genome of Puccinia sorghi L Schw, the Causal Agent of Maize Common Rust.</title>
        <authorList>
            <person name="Rochi L."/>
            <person name="Burguener G."/>
            <person name="Darino M."/>
            <person name="Turjanski A."/>
            <person name="Kreff E."/>
            <person name="Dieguez M.J."/>
            <person name="Sacco F."/>
        </authorList>
    </citation>
    <scope>NUCLEOTIDE SEQUENCE [LARGE SCALE GENOMIC DNA]</scope>
    <source>
        <strain evidence="1 2">RO10H11247</strain>
    </source>
</reference>
<name>A0A0L6UHD3_9BASI</name>
<organism evidence="1 2">
    <name type="scientific">Puccinia sorghi</name>
    <dbReference type="NCBI Taxonomy" id="27349"/>
    <lineage>
        <taxon>Eukaryota</taxon>
        <taxon>Fungi</taxon>
        <taxon>Dikarya</taxon>
        <taxon>Basidiomycota</taxon>
        <taxon>Pucciniomycotina</taxon>
        <taxon>Pucciniomycetes</taxon>
        <taxon>Pucciniales</taxon>
        <taxon>Pucciniaceae</taxon>
        <taxon>Puccinia</taxon>
    </lineage>
</organism>
<comment type="caution">
    <text evidence="1">The sequence shown here is derived from an EMBL/GenBank/DDBJ whole genome shotgun (WGS) entry which is preliminary data.</text>
</comment>
<dbReference type="AlphaFoldDB" id="A0A0L6UHD3"/>
<proteinExistence type="predicted"/>
<sequence length="173" mass="19151">MLRPVLGEEDGSGVLVSGFSYLEPNSTLAPPQRSFSPVPVSAGQPSYLWEIWTDAEIFNVIHRMGPVDQDYTTLMDSTTSPTFRHSNPKLSQYTVEHGLLFHGHWIVVPRDSALRREIIHSHHDSKLAEHPGRVPSQPSATLLEMAVNPTACELKPLGLLRGPFLALPGKCHK</sequence>
<dbReference type="Proteomes" id="UP000037035">
    <property type="component" value="Unassembled WGS sequence"/>
</dbReference>
<dbReference type="EMBL" id="LAVV01011938">
    <property type="protein sequence ID" value="KNZ47220.1"/>
    <property type="molecule type" value="Genomic_DNA"/>
</dbReference>
<keyword evidence="2" id="KW-1185">Reference proteome</keyword>
<dbReference type="VEuPathDB" id="FungiDB:VP01_6598g1"/>
<gene>
    <name evidence="1" type="ORF">VP01_6598g1</name>
</gene>
<dbReference type="OrthoDB" id="2273864at2759"/>
<evidence type="ECO:0000313" key="1">
    <source>
        <dbReference type="EMBL" id="KNZ47220.1"/>
    </source>
</evidence>
<accession>A0A0L6UHD3</accession>
<protein>
    <submittedName>
        <fullName evidence="1">Uncharacterized protein</fullName>
    </submittedName>
</protein>